<evidence type="ECO:0000256" key="5">
    <source>
        <dbReference type="ARBA" id="ARBA00022989"/>
    </source>
</evidence>
<evidence type="ECO:0000256" key="4">
    <source>
        <dbReference type="ARBA" id="ARBA00022692"/>
    </source>
</evidence>
<keyword evidence="7" id="KW-0131">Cell cycle</keyword>
<feature type="domain" description="POTRA" evidence="9">
    <location>
        <begin position="40"/>
        <end position="108"/>
    </location>
</feature>
<dbReference type="RefSeq" id="WP_130915793.1">
    <property type="nucleotide sequence ID" value="NZ_LR215973.1"/>
</dbReference>
<name>A0A4U8W5D8_9NOCA</name>
<dbReference type="Pfam" id="PF08478">
    <property type="entry name" value="POTRA_1"/>
    <property type="match status" value="1"/>
</dbReference>
<dbReference type="EMBL" id="LR215973">
    <property type="protein sequence ID" value="VFA96728.1"/>
    <property type="molecule type" value="Genomic_DNA"/>
</dbReference>
<dbReference type="PROSITE" id="PS51779">
    <property type="entry name" value="POTRA"/>
    <property type="match status" value="1"/>
</dbReference>
<evidence type="ECO:0000256" key="2">
    <source>
        <dbReference type="ARBA" id="ARBA00022475"/>
    </source>
</evidence>
<dbReference type="PANTHER" id="PTHR37820">
    <property type="entry name" value="CELL DIVISION PROTEIN DIVIB"/>
    <property type="match status" value="1"/>
</dbReference>
<keyword evidence="3 10" id="KW-0132">Cell division</keyword>
<dbReference type="Proteomes" id="UP000290439">
    <property type="component" value="Chromosome"/>
</dbReference>
<dbReference type="InterPro" id="IPR034746">
    <property type="entry name" value="POTRA"/>
</dbReference>
<gene>
    <name evidence="10" type="ORF">NCTC10797_00483</name>
</gene>
<evidence type="ECO:0000256" key="8">
    <source>
        <dbReference type="SAM" id="Phobius"/>
    </source>
</evidence>
<comment type="subcellular location">
    <subcellularLocation>
        <location evidence="1">Membrane</location>
    </subcellularLocation>
</comment>
<keyword evidence="6 8" id="KW-0472">Membrane</keyword>
<evidence type="ECO:0000256" key="6">
    <source>
        <dbReference type="ARBA" id="ARBA00023136"/>
    </source>
</evidence>
<protein>
    <submittedName>
        <fullName evidence="10">Cell division protein FtsQ</fullName>
    </submittedName>
</protein>
<evidence type="ECO:0000313" key="10">
    <source>
        <dbReference type="EMBL" id="VFA96728.1"/>
    </source>
</evidence>
<dbReference type="Gene3D" id="3.10.20.310">
    <property type="entry name" value="membrane protein fhac"/>
    <property type="match status" value="1"/>
</dbReference>
<accession>A0A4U8W5D8</accession>
<keyword evidence="2" id="KW-1003">Cell membrane</keyword>
<evidence type="ECO:0000256" key="3">
    <source>
        <dbReference type="ARBA" id="ARBA00022618"/>
    </source>
</evidence>
<proteinExistence type="predicted"/>
<dbReference type="InterPro" id="IPR050487">
    <property type="entry name" value="FtsQ_DivIB"/>
</dbReference>
<evidence type="ECO:0000259" key="9">
    <source>
        <dbReference type="PROSITE" id="PS51779"/>
    </source>
</evidence>
<dbReference type="GO" id="GO:0051301">
    <property type="term" value="P:cell division"/>
    <property type="evidence" value="ECO:0007669"/>
    <property type="project" value="UniProtKB-KW"/>
</dbReference>
<dbReference type="PANTHER" id="PTHR37820:SF1">
    <property type="entry name" value="CELL DIVISION PROTEIN FTSQ"/>
    <property type="match status" value="1"/>
</dbReference>
<evidence type="ECO:0000313" key="11">
    <source>
        <dbReference type="Proteomes" id="UP000290439"/>
    </source>
</evidence>
<dbReference type="InterPro" id="IPR013685">
    <property type="entry name" value="POTRA_FtsQ_type"/>
</dbReference>
<sequence>MRSGAELFGARRWRRIRLWGLPAVCLLITVIVAAWFTPLLSVRTVQIQGLSAVPEDRVRELLEIPDGQSMLRIDTAAMAARVASIPKVGAVRVQRSFPSTVRVTITERAPVLFYTSELGAHLLDAESVEYAIEPPPIGVPELTAEHPGSADPGTRAAVAVVTALPPALRVQVGEVAVRSISDISLRLRDGRTVLWGGADDAERKVAVVGPLLTRPGTVFDVSSPDLVTVK</sequence>
<organism evidence="10 11">
    <name type="scientific">Nocardia cyriacigeorgica</name>
    <dbReference type="NCBI Taxonomy" id="135487"/>
    <lineage>
        <taxon>Bacteria</taxon>
        <taxon>Bacillati</taxon>
        <taxon>Actinomycetota</taxon>
        <taxon>Actinomycetes</taxon>
        <taxon>Mycobacteriales</taxon>
        <taxon>Nocardiaceae</taxon>
        <taxon>Nocardia</taxon>
    </lineage>
</organism>
<keyword evidence="4 8" id="KW-0812">Transmembrane</keyword>
<dbReference type="GO" id="GO:0005886">
    <property type="term" value="C:plasma membrane"/>
    <property type="evidence" value="ECO:0007669"/>
    <property type="project" value="TreeGrafter"/>
</dbReference>
<keyword evidence="5 8" id="KW-1133">Transmembrane helix</keyword>
<evidence type="ECO:0000256" key="7">
    <source>
        <dbReference type="ARBA" id="ARBA00023306"/>
    </source>
</evidence>
<evidence type="ECO:0000256" key="1">
    <source>
        <dbReference type="ARBA" id="ARBA00004370"/>
    </source>
</evidence>
<reference evidence="10 11" key="1">
    <citation type="submission" date="2019-02" db="EMBL/GenBank/DDBJ databases">
        <authorList>
            <consortium name="Pathogen Informatics"/>
        </authorList>
    </citation>
    <scope>NUCLEOTIDE SEQUENCE [LARGE SCALE GENOMIC DNA]</scope>
    <source>
        <strain evidence="10 11">3012STDY6756504</strain>
    </source>
</reference>
<dbReference type="AlphaFoldDB" id="A0A4U8W5D8"/>
<feature type="transmembrane region" description="Helical" evidence="8">
    <location>
        <begin position="16"/>
        <end position="36"/>
    </location>
</feature>